<dbReference type="PANTHER" id="PTHR21517:SF3">
    <property type="entry name" value="APICAL JUNCTION COMPONENT 1 HOMOLOG"/>
    <property type="match status" value="1"/>
</dbReference>
<dbReference type="GO" id="GO:0045216">
    <property type="term" value="P:cell-cell junction organization"/>
    <property type="evidence" value="ECO:0007669"/>
    <property type="project" value="InterPro"/>
</dbReference>
<dbReference type="STRING" id="51031.W2SXQ8"/>
<dbReference type="OrthoDB" id="6431454at2759"/>
<dbReference type="AlphaFoldDB" id="W2SXQ8"/>
<accession>W2SXQ8</accession>
<evidence type="ECO:0000313" key="3">
    <source>
        <dbReference type="Proteomes" id="UP000053676"/>
    </source>
</evidence>
<organism evidence="2 3">
    <name type="scientific">Necator americanus</name>
    <name type="common">Human hookworm</name>
    <dbReference type="NCBI Taxonomy" id="51031"/>
    <lineage>
        <taxon>Eukaryota</taxon>
        <taxon>Metazoa</taxon>
        <taxon>Ecdysozoa</taxon>
        <taxon>Nematoda</taxon>
        <taxon>Chromadorea</taxon>
        <taxon>Rhabditida</taxon>
        <taxon>Rhabditina</taxon>
        <taxon>Rhabditomorpha</taxon>
        <taxon>Strongyloidea</taxon>
        <taxon>Ancylostomatidae</taxon>
        <taxon>Bunostominae</taxon>
        <taxon>Necator</taxon>
    </lineage>
</organism>
<dbReference type="Proteomes" id="UP000053676">
    <property type="component" value="Unassembled WGS sequence"/>
</dbReference>
<proteinExistence type="predicted"/>
<sequence>MNLLATEKHLIGRHQTKPCVGVFWLPEQGRAENDTYIRRTRASKTALRFGNANQNDQEDRLSREKLDMIVRERSSKERFEQEKRRLLAEKEGLRNKYHHLTSSQTLQKLASPAYFSRGNLSSPEFTTKIERQVIERMDHNVWVDDMRIPSHQTLEALRVYVPGAYFG</sequence>
<dbReference type="InterPro" id="IPR038825">
    <property type="entry name" value="Apical_junction"/>
</dbReference>
<dbReference type="KEGG" id="nai:NECAME_13538"/>
<evidence type="ECO:0000256" key="1">
    <source>
        <dbReference type="SAM" id="Coils"/>
    </source>
</evidence>
<gene>
    <name evidence="2" type="ORF">NECAME_13538</name>
</gene>
<name>W2SXQ8_NECAM</name>
<reference evidence="3" key="1">
    <citation type="journal article" date="2014" name="Nat. Genet.">
        <title>Genome of the human hookworm Necator americanus.</title>
        <authorList>
            <person name="Tang Y.T."/>
            <person name="Gao X."/>
            <person name="Rosa B.A."/>
            <person name="Abubucker S."/>
            <person name="Hallsworth-Pepin K."/>
            <person name="Martin J."/>
            <person name="Tyagi R."/>
            <person name="Heizer E."/>
            <person name="Zhang X."/>
            <person name="Bhonagiri-Palsikar V."/>
            <person name="Minx P."/>
            <person name="Warren W.C."/>
            <person name="Wang Q."/>
            <person name="Zhan B."/>
            <person name="Hotez P.J."/>
            <person name="Sternberg P.W."/>
            <person name="Dougall A."/>
            <person name="Gaze S.T."/>
            <person name="Mulvenna J."/>
            <person name="Sotillo J."/>
            <person name="Ranganathan S."/>
            <person name="Rabelo E.M."/>
            <person name="Wilson R.K."/>
            <person name="Felgner P.L."/>
            <person name="Bethony J."/>
            <person name="Hawdon J.M."/>
            <person name="Gasser R.B."/>
            <person name="Loukas A."/>
            <person name="Mitreva M."/>
        </authorList>
    </citation>
    <scope>NUCLEOTIDE SEQUENCE [LARGE SCALE GENOMIC DNA]</scope>
</reference>
<keyword evidence="1" id="KW-0175">Coiled coil</keyword>
<dbReference type="GO" id="GO:0005886">
    <property type="term" value="C:plasma membrane"/>
    <property type="evidence" value="ECO:0007669"/>
    <property type="project" value="TreeGrafter"/>
</dbReference>
<dbReference type="PANTHER" id="PTHR21517">
    <property type="entry name" value="APICAL JUNCTION COMPONENT 1 HOMOLOG"/>
    <property type="match status" value="1"/>
</dbReference>
<dbReference type="GO" id="GO:0043296">
    <property type="term" value="C:apical junction complex"/>
    <property type="evidence" value="ECO:0007669"/>
    <property type="project" value="TreeGrafter"/>
</dbReference>
<evidence type="ECO:0000313" key="2">
    <source>
        <dbReference type="EMBL" id="ETN73392.1"/>
    </source>
</evidence>
<dbReference type="EMBL" id="KI660988">
    <property type="protein sequence ID" value="ETN73392.1"/>
    <property type="molecule type" value="Genomic_DNA"/>
</dbReference>
<protein>
    <submittedName>
        <fullName evidence="2">Uncharacterized protein</fullName>
    </submittedName>
</protein>
<feature type="coiled-coil region" evidence="1">
    <location>
        <begin position="69"/>
        <end position="96"/>
    </location>
</feature>
<keyword evidence="3" id="KW-1185">Reference proteome</keyword>